<gene>
    <name evidence="1" type="ORF">PBRASI_LOCUS11348</name>
</gene>
<accession>A0A9N9EER2</accession>
<reference evidence="1" key="1">
    <citation type="submission" date="2021-06" db="EMBL/GenBank/DDBJ databases">
        <authorList>
            <person name="Kallberg Y."/>
            <person name="Tangrot J."/>
            <person name="Rosling A."/>
        </authorList>
    </citation>
    <scope>NUCLEOTIDE SEQUENCE</scope>
    <source>
        <strain evidence="1">BR232B</strain>
    </source>
</reference>
<dbReference type="EMBL" id="CAJVPI010005107">
    <property type="protein sequence ID" value="CAG8671880.1"/>
    <property type="molecule type" value="Genomic_DNA"/>
</dbReference>
<protein>
    <submittedName>
        <fullName evidence="1">9584_t:CDS:1</fullName>
    </submittedName>
</protein>
<feature type="non-terminal residue" evidence="1">
    <location>
        <position position="104"/>
    </location>
</feature>
<keyword evidence="2" id="KW-1185">Reference proteome</keyword>
<evidence type="ECO:0000313" key="2">
    <source>
        <dbReference type="Proteomes" id="UP000789739"/>
    </source>
</evidence>
<comment type="caution">
    <text evidence="1">The sequence shown here is derived from an EMBL/GenBank/DDBJ whole genome shotgun (WGS) entry which is preliminary data.</text>
</comment>
<organism evidence="1 2">
    <name type="scientific">Paraglomus brasilianum</name>
    <dbReference type="NCBI Taxonomy" id="144538"/>
    <lineage>
        <taxon>Eukaryota</taxon>
        <taxon>Fungi</taxon>
        <taxon>Fungi incertae sedis</taxon>
        <taxon>Mucoromycota</taxon>
        <taxon>Glomeromycotina</taxon>
        <taxon>Glomeromycetes</taxon>
        <taxon>Paraglomerales</taxon>
        <taxon>Paraglomeraceae</taxon>
        <taxon>Paraglomus</taxon>
    </lineage>
</organism>
<proteinExistence type="predicted"/>
<sequence length="104" mass="12304">MDFYEQTPPCEWTLLRVLDHYRAKNKTKKRTVKYFLDTISKDLKKIASPTSEYNDSQKTTAQAIISDWKVMLVFVFRKEDRTSLLGEVRRRQPSSWVEAETLSL</sequence>
<dbReference type="Proteomes" id="UP000789739">
    <property type="component" value="Unassembled WGS sequence"/>
</dbReference>
<dbReference type="AlphaFoldDB" id="A0A9N9EER2"/>
<evidence type="ECO:0000313" key="1">
    <source>
        <dbReference type="EMBL" id="CAG8671880.1"/>
    </source>
</evidence>
<name>A0A9N9EER2_9GLOM</name>